<reference evidence="2 3" key="1">
    <citation type="submission" date="2010-10" db="EMBL/GenBank/DDBJ databases">
        <title>Complete sequence of Frankia sp. EuI1c.</title>
        <authorList>
            <consortium name="US DOE Joint Genome Institute"/>
            <person name="Lucas S."/>
            <person name="Copeland A."/>
            <person name="Lapidus A."/>
            <person name="Cheng J.-F."/>
            <person name="Bruce D."/>
            <person name="Goodwin L."/>
            <person name="Pitluck S."/>
            <person name="Chertkov O."/>
            <person name="Detter J.C."/>
            <person name="Han C."/>
            <person name="Tapia R."/>
            <person name="Land M."/>
            <person name="Hauser L."/>
            <person name="Jeffries C."/>
            <person name="Kyrpides N."/>
            <person name="Ivanova N."/>
            <person name="Mikhailova N."/>
            <person name="Beauchemin N."/>
            <person name="Sen A."/>
            <person name="Sur S.A."/>
            <person name="Gtari M."/>
            <person name="Wall L."/>
            <person name="Tisa L."/>
            <person name="Woyke T."/>
        </authorList>
    </citation>
    <scope>NUCLEOTIDE SEQUENCE [LARGE SCALE GENOMIC DNA]</scope>
    <source>
        <strain evidence="3">DSM 45817 / CECT 9037 / EuI1c</strain>
    </source>
</reference>
<organism evidence="2 3">
    <name type="scientific">Pseudofrankia inefficax (strain DSM 45817 / CECT 9037 / DDB 130130 / EuI1c)</name>
    <name type="common">Frankia inefficax</name>
    <dbReference type="NCBI Taxonomy" id="298654"/>
    <lineage>
        <taxon>Bacteria</taxon>
        <taxon>Bacillati</taxon>
        <taxon>Actinomycetota</taxon>
        <taxon>Actinomycetes</taxon>
        <taxon>Frankiales</taxon>
        <taxon>Frankiaceae</taxon>
        <taxon>Pseudofrankia</taxon>
    </lineage>
</organism>
<dbReference type="Proteomes" id="UP000002484">
    <property type="component" value="Chromosome"/>
</dbReference>
<gene>
    <name evidence="2" type="ordered locus">FraEuI1c_5632</name>
</gene>
<proteinExistence type="predicted"/>
<evidence type="ECO:0000313" key="2">
    <source>
        <dbReference type="EMBL" id="ADP83616.1"/>
    </source>
</evidence>
<dbReference type="RefSeq" id="WP_013426734.1">
    <property type="nucleotide sequence ID" value="NC_014666.1"/>
</dbReference>
<dbReference type="OrthoDB" id="9915962at2"/>
<feature type="chain" id="PRO_5003172837" description="Secreted protein" evidence="1">
    <location>
        <begin position="31"/>
        <end position="214"/>
    </location>
</feature>
<dbReference type="AlphaFoldDB" id="E3JDI3"/>
<dbReference type="EMBL" id="CP002299">
    <property type="protein sequence ID" value="ADP83616.1"/>
    <property type="molecule type" value="Genomic_DNA"/>
</dbReference>
<accession>E3JDI3</accession>
<protein>
    <recommendedName>
        <fullName evidence="4">Secreted protein</fullName>
    </recommendedName>
</protein>
<keyword evidence="3" id="KW-1185">Reference proteome</keyword>
<sequence length="214" mass="21958" precursor="true">MTIRGRITVFATGLLSILALLAVTSTAANAAAPPDLTASTLSAQSSASSAPLCSPIRPTTPAPGVGTAQFSFNREFLLALARAGVITYATAPGQTSVCLNPVSTRLTFPLEPTERGAGTLTAQIDGQLVFRRVVTGATLALSLRTFGHPAVGNYVLINADVPLAEQVLFSVGLPDATGAYPIGFTRPEVISQPLGVAFTFQGQAGTLTTAYPTP</sequence>
<name>E3JDI3_PSEI1</name>
<evidence type="ECO:0000313" key="3">
    <source>
        <dbReference type="Proteomes" id="UP000002484"/>
    </source>
</evidence>
<keyword evidence="1" id="KW-0732">Signal</keyword>
<dbReference type="KEGG" id="fri:FraEuI1c_5632"/>
<evidence type="ECO:0000256" key="1">
    <source>
        <dbReference type="SAM" id="SignalP"/>
    </source>
</evidence>
<dbReference type="HOGENOM" id="CLU_1287269_0_0_11"/>
<feature type="signal peptide" evidence="1">
    <location>
        <begin position="1"/>
        <end position="30"/>
    </location>
</feature>
<evidence type="ECO:0008006" key="4">
    <source>
        <dbReference type="Google" id="ProtNLM"/>
    </source>
</evidence>
<dbReference type="InParanoid" id="E3JDI3"/>